<proteinExistence type="predicted"/>
<sequence length="192" mass="22080">MEQANLTEKKIYLVRHCSAHGQHRDSPLTTNGLQQANQLAEFFSNLDEEIDHIISSPYLRAVDSIKPFANKAQLTIHVDERLKERILSEDPIDDWLDVLEHSFQELDFSLPGGESSNDAIERAHEVIDQMKSTTFRNIVIVSHGNLLSLLLHRYDQAFGFDTWKAMQNPDVYTLQLGRQIVRPVQVDWKSDL</sequence>
<gene>
    <name evidence="1" type="ORF">KCX74_10925</name>
</gene>
<reference evidence="1" key="1">
    <citation type="submission" date="2021-04" db="EMBL/GenBank/DDBJ databases">
        <title>Isolation and polyphasic classification of algal microorganism.</title>
        <authorList>
            <person name="Wang S."/>
        </authorList>
    </citation>
    <scope>NUCLEOTIDE SEQUENCE</scope>
    <source>
        <strain evidence="1">720a</strain>
    </source>
</reference>
<dbReference type="Pfam" id="PF00300">
    <property type="entry name" value="His_Phos_1"/>
    <property type="match status" value="1"/>
</dbReference>
<evidence type="ECO:0000313" key="2">
    <source>
        <dbReference type="Proteomes" id="UP000675284"/>
    </source>
</evidence>
<dbReference type="RefSeq" id="WP_026681962.1">
    <property type="nucleotide sequence ID" value="NZ_BAAACY010000081.1"/>
</dbReference>
<organism evidence="1 2">
    <name type="scientific">Virgibacillus salarius</name>
    <dbReference type="NCBI Taxonomy" id="447199"/>
    <lineage>
        <taxon>Bacteria</taxon>
        <taxon>Bacillati</taxon>
        <taxon>Bacillota</taxon>
        <taxon>Bacilli</taxon>
        <taxon>Bacillales</taxon>
        <taxon>Bacillaceae</taxon>
        <taxon>Virgibacillus</taxon>
    </lineage>
</organism>
<dbReference type="AlphaFoldDB" id="A0A941DTQ1"/>
<dbReference type="EMBL" id="JAGSOT010000029">
    <property type="protein sequence ID" value="MBR7796550.1"/>
    <property type="molecule type" value="Genomic_DNA"/>
</dbReference>
<dbReference type="InterPro" id="IPR029033">
    <property type="entry name" value="His_PPase_superfam"/>
</dbReference>
<keyword evidence="2" id="KW-1185">Reference proteome</keyword>
<dbReference type="PANTHER" id="PTHR48100:SF1">
    <property type="entry name" value="HISTIDINE PHOSPHATASE FAMILY PROTEIN-RELATED"/>
    <property type="match status" value="1"/>
</dbReference>
<name>A0A941DTQ1_9BACI</name>
<dbReference type="PANTHER" id="PTHR48100">
    <property type="entry name" value="BROAD-SPECIFICITY PHOSPHATASE YOR283W-RELATED"/>
    <property type="match status" value="1"/>
</dbReference>
<dbReference type="Gene3D" id="3.40.50.1240">
    <property type="entry name" value="Phosphoglycerate mutase-like"/>
    <property type="match status" value="1"/>
</dbReference>
<dbReference type="InterPro" id="IPR013078">
    <property type="entry name" value="His_Pase_superF_clade-1"/>
</dbReference>
<dbReference type="InterPro" id="IPR050275">
    <property type="entry name" value="PGM_Phosphatase"/>
</dbReference>
<comment type="caution">
    <text evidence="1">The sequence shown here is derived from an EMBL/GenBank/DDBJ whole genome shotgun (WGS) entry which is preliminary data.</text>
</comment>
<dbReference type="GO" id="GO:0016791">
    <property type="term" value="F:phosphatase activity"/>
    <property type="evidence" value="ECO:0007669"/>
    <property type="project" value="TreeGrafter"/>
</dbReference>
<dbReference type="GO" id="GO:0005737">
    <property type="term" value="C:cytoplasm"/>
    <property type="evidence" value="ECO:0007669"/>
    <property type="project" value="TreeGrafter"/>
</dbReference>
<protein>
    <submittedName>
        <fullName evidence="1">Histidine phosphatase family protein</fullName>
    </submittedName>
</protein>
<dbReference type="Proteomes" id="UP000675284">
    <property type="component" value="Unassembled WGS sequence"/>
</dbReference>
<dbReference type="CDD" id="cd07067">
    <property type="entry name" value="HP_PGM_like"/>
    <property type="match status" value="1"/>
</dbReference>
<dbReference type="SMART" id="SM00855">
    <property type="entry name" value="PGAM"/>
    <property type="match status" value="1"/>
</dbReference>
<evidence type="ECO:0000313" key="1">
    <source>
        <dbReference type="EMBL" id="MBR7796550.1"/>
    </source>
</evidence>
<accession>A0A941DTQ1</accession>
<dbReference type="SUPFAM" id="SSF53254">
    <property type="entry name" value="Phosphoglycerate mutase-like"/>
    <property type="match status" value="1"/>
</dbReference>